<dbReference type="EMBL" id="CP064787">
    <property type="protein sequence ID" value="QSG06984.1"/>
    <property type="molecule type" value="Genomic_DNA"/>
</dbReference>
<evidence type="ECO:0000313" key="1">
    <source>
        <dbReference type="EMBL" id="QSG06984.1"/>
    </source>
</evidence>
<protein>
    <submittedName>
        <fullName evidence="1">Cyclic 2, 3-diphosphoglycerate synthetase</fullName>
    </submittedName>
</protein>
<reference evidence="1" key="1">
    <citation type="submission" date="2020-11" db="EMBL/GenBank/DDBJ databases">
        <title>Carbohydrate-dependent, anaerobic sulfur respiration: A novel catabolism in halophilic archaea.</title>
        <authorList>
            <person name="Sorokin D.Y."/>
            <person name="Messina E."/>
            <person name="Smedile F."/>
            <person name="La Cono V."/>
            <person name="Hallsworth J.E."/>
            <person name="Yakimov M.M."/>
        </authorList>
    </citation>
    <scope>NUCLEOTIDE SEQUENCE</scope>
    <source>
        <strain evidence="1">HSR12-1</strain>
    </source>
</reference>
<evidence type="ECO:0000313" key="2">
    <source>
        <dbReference type="Proteomes" id="UP000663525"/>
    </source>
</evidence>
<proteinExistence type="predicted"/>
<dbReference type="Gene3D" id="3.40.50.300">
    <property type="entry name" value="P-loop containing nucleotide triphosphate hydrolases"/>
    <property type="match status" value="1"/>
</dbReference>
<sequence length="457" mass="49919">MFNPTRHVYFSMSVTRVVIMGAAGRDFHDFNTVFRGDDDFEVVAFTRTASQNIGELDVPPQRRYPPALAGDLYPDGIPIRPESELETLLGDGDVDQVVFAYSDVSHEHVMHQASRALAAGADFRLVGPKEMMLEADCPVVAVDAVRTGCGKSQTARKLAGSLADRGKRAVVVREPMPYGDLVEQRVQRFESVDDLDESRVTIEEREEYEGHLERGHVVYAGVDYEAVLEAAQTEADVIVWDGGNNELPFYVPDLHFVVADPLRPGAELRYHPGETNLRLADYVLINKENTADVAGIREVEANVRETNPDAEIIHADSVISADGDAIRGKRALVVEDGPTLTHGDASYGAGLIAARKYGASDVVDPRPSAVGSLKRILRAHPHIETVLPAMGYSDGQIQELEATIRNADCDVVVSGTPHDLGRVISVDVPIVRVRYELQEKGLTLEAVLDRHAGTLGL</sequence>
<dbReference type="InterPro" id="IPR053199">
    <property type="entry name" value="cDPG_synthetase-like"/>
</dbReference>
<dbReference type="PANTHER" id="PTHR42869:SF1">
    <property type="entry name" value="SLL0572 PROTEIN"/>
    <property type="match status" value="1"/>
</dbReference>
<dbReference type="AlphaFoldDB" id="A0A897N2V6"/>
<accession>A0A897N2V6</accession>
<dbReference type="SUPFAM" id="SSF52540">
    <property type="entry name" value="P-loop containing nucleoside triphosphate hydrolases"/>
    <property type="match status" value="1"/>
</dbReference>
<name>A0A897N2V6_9EURY</name>
<dbReference type="InterPro" id="IPR027417">
    <property type="entry name" value="P-loop_NTPase"/>
</dbReference>
<dbReference type="PANTHER" id="PTHR42869">
    <property type="entry name" value="SLL0572 PROTEIN"/>
    <property type="match status" value="1"/>
</dbReference>
<dbReference type="Proteomes" id="UP000663525">
    <property type="component" value="Chromosome"/>
</dbReference>
<organism evidence="1 2">
    <name type="scientific">Halapricum desulfuricans</name>
    <dbReference type="NCBI Taxonomy" id="2841257"/>
    <lineage>
        <taxon>Archaea</taxon>
        <taxon>Methanobacteriati</taxon>
        <taxon>Methanobacteriota</taxon>
        <taxon>Stenosarchaea group</taxon>
        <taxon>Halobacteria</taxon>
        <taxon>Halobacteriales</taxon>
        <taxon>Haloarculaceae</taxon>
        <taxon>Halapricum</taxon>
    </lineage>
</organism>
<gene>
    <name evidence="1" type="ORF">HSR121_2664</name>
</gene>